<dbReference type="EMBL" id="JACGCM010000580">
    <property type="protein sequence ID" value="KAF6170557.1"/>
    <property type="molecule type" value="Genomic_DNA"/>
</dbReference>
<keyword evidence="1" id="KW-0833">Ubl conjugation pathway</keyword>
<dbReference type="OrthoDB" id="624345at2759"/>
<evidence type="ECO:0000256" key="1">
    <source>
        <dbReference type="ARBA" id="ARBA00022786"/>
    </source>
</evidence>
<name>A0A7J7NTM7_9MAGN</name>
<dbReference type="InterPro" id="IPR043454">
    <property type="entry name" value="NPH3/RPT2-like"/>
</dbReference>
<dbReference type="InterPro" id="IPR027356">
    <property type="entry name" value="NPH3_dom"/>
</dbReference>
<dbReference type="PROSITE" id="PS51649">
    <property type="entry name" value="NPH3"/>
    <property type="match status" value="1"/>
</dbReference>
<dbReference type="GO" id="GO:0016567">
    <property type="term" value="P:protein ubiquitination"/>
    <property type="evidence" value="ECO:0007669"/>
    <property type="project" value="UniProtKB-UniPathway"/>
</dbReference>
<dbReference type="AlphaFoldDB" id="A0A7J7NTM7"/>
<evidence type="ECO:0000256" key="2">
    <source>
        <dbReference type="PROSITE-ProRule" id="PRU00982"/>
    </source>
</evidence>
<evidence type="ECO:0000313" key="4">
    <source>
        <dbReference type="EMBL" id="KAF6170557.1"/>
    </source>
</evidence>
<comment type="caution">
    <text evidence="4">The sequence shown here is derived from an EMBL/GenBank/DDBJ whole genome shotgun (WGS) entry which is preliminary data.</text>
</comment>
<feature type="domain" description="NPH3" evidence="3">
    <location>
        <begin position="1"/>
        <end position="67"/>
    </location>
</feature>
<keyword evidence="5" id="KW-1185">Reference proteome</keyword>
<accession>A0A7J7NTM7</accession>
<evidence type="ECO:0000313" key="5">
    <source>
        <dbReference type="Proteomes" id="UP000541444"/>
    </source>
</evidence>
<comment type="similarity">
    <text evidence="2">Belongs to the NPH3 family.</text>
</comment>
<dbReference type="PANTHER" id="PTHR32370">
    <property type="entry name" value="OS12G0117600 PROTEIN"/>
    <property type="match status" value="1"/>
</dbReference>
<sequence length="67" mass="7686">MEIAQDVNLPLVKLIALAEAIPDFARIEHDYLYKAIDIYLKRHDIIKKRIDPHGDGMETKQDGIDTP</sequence>
<dbReference type="Pfam" id="PF03000">
    <property type="entry name" value="NPH3"/>
    <property type="match status" value="1"/>
</dbReference>
<organism evidence="4 5">
    <name type="scientific">Kingdonia uniflora</name>
    <dbReference type="NCBI Taxonomy" id="39325"/>
    <lineage>
        <taxon>Eukaryota</taxon>
        <taxon>Viridiplantae</taxon>
        <taxon>Streptophyta</taxon>
        <taxon>Embryophyta</taxon>
        <taxon>Tracheophyta</taxon>
        <taxon>Spermatophyta</taxon>
        <taxon>Magnoliopsida</taxon>
        <taxon>Ranunculales</taxon>
        <taxon>Circaeasteraceae</taxon>
        <taxon>Kingdonia</taxon>
    </lineage>
</organism>
<evidence type="ECO:0000259" key="3">
    <source>
        <dbReference type="PROSITE" id="PS51649"/>
    </source>
</evidence>
<protein>
    <recommendedName>
        <fullName evidence="3">NPH3 domain-containing protein</fullName>
    </recommendedName>
</protein>
<dbReference type="UniPathway" id="UPA00143"/>
<gene>
    <name evidence="4" type="ORF">GIB67_031965</name>
</gene>
<reference evidence="4 5" key="1">
    <citation type="journal article" date="2020" name="IScience">
        <title>Genome Sequencing of the Endangered Kingdonia uniflora (Circaeasteraceae, Ranunculales) Reveals Potential Mechanisms of Evolutionary Specialization.</title>
        <authorList>
            <person name="Sun Y."/>
            <person name="Deng T."/>
            <person name="Zhang A."/>
            <person name="Moore M.J."/>
            <person name="Landis J.B."/>
            <person name="Lin N."/>
            <person name="Zhang H."/>
            <person name="Zhang X."/>
            <person name="Huang J."/>
            <person name="Zhang X."/>
            <person name="Sun H."/>
            <person name="Wang H."/>
        </authorList>
    </citation>
    <scope>NUCLEOTIDE SEQUENCE [LARGE SCALE GENOMIC DNA]</scope>
    <source>
        <strain evidence="4">TB1705</strain>
        <tissue evidence="4">Leaf</tissue>
    </source>
</reference>
<dbReference type="Proteomes" id="UP000541444">
    <property type="component" value="Unassembled WGS sequence"/>
</dbReference>
<proteinExistence type="inferred from homology"/>